<protein>
    <submittedName>
        <fullName evidence="2">Uncharacterized protein</fullName>
    </submittedName>
</protein>
<name>A0A9N7Z518_PLEPL</name>
<feature type="region of interest" description="Disordered" evidence="1">
    <location>
        <begin position="1"/>
        <end position="52"/>
    </location>
</feature>
<reference evidence="2" key="1">
    <citation type="submission" date="2020-03" db="EMBL/GenBank/DDBJ databases">
        <authorList>
            <person name="Weist P."/>
        </authorList>
    </citation>
    <scope>NUCLEOTIDE SEQUENCE</scope>
</reference>
<comment type="caution">
    <text evidence="2">The sequence shown here is derived from an EMBL/GenBank/DDBJ whole genome shotgun (WGS) entry which is preliminary data.</text>
</comment>
<gene>
    <name evidence="2" type="ORF">PLEPLA_LOCUS37781</name>
</gene>
<evidence type="ECO:0000313" key="3">
    <source>
        <dbReference type="Proteomes" id="UP001153269"/>
    </source>
</evidence>
<evidence type="ECO:0000256" key="1">
    <source>
        <dbReference type="SAM" id="MobiDB-lite"/>
    </source>
</evidence>
<accession>A0A9N7Z518</accession>
<proteinExistence type="predicted"/>
<dbReference type="AlphaFoldDB" id="A0A9N7Z518"/>
<keyword evidence="3" id="KW-1185">Reference proteome</keyword>
<sequence length="52" mass="5105">ASPPGASRSCVWVRDPESDAPATVPATDGASNTGGRVDYGVARSASSETAGL</sequence>
<feature type="non-terminal residue" evidence="2">
    <location>
        <position position="1"/>
    </location>
</feature>
<dbReference type="Proteomes" id="UP001153269">
    <property type="component" value="Unassembled WGS sequence"/>
</dbReference>
<dbReference type="EMBL" id="CADEAL010004041">
    <property type="protein sequence ID" value="CAB1450092.1"/>
    <property type="molecule type" value="Genomic_DNA"/>
</dbReference>
<organism evidence="2 3">
    <name type="scientific">Pleuronectes platessa</name>
    <name type="common">European plaice</name>
    <dbReference type="NCBI Taxonomy" id="8262"/>
    <lineage>
        <taxon>Eukaryota</taxon>
        <taxon>Metazoa</taxon>
        <taxon>Chordata</taxon>
        <taxon>Craniata</taxon>
        <taxon>Vertebrata</taxon>
        <taxon>Euteleostomi</taxon>
        <taxon>Actinopterygii</taxon>
        <taxon>Neopterygii</taxon>
        <taxon>Teleostei</taxon>
        <taxon>Neoteleostei</taxon>
        <taxon>Acanthomorphata</taxon>
        <taxon>Carangaria</taxon>
        <taxon>Pleuronectiformes</taxon>
        <taxon>Pleuronectoidei</taxon>
        <taxon>Pleuronectidae</taxon>
        <taxon>Pleuronectes</taxon>
    </lineage>
</organism>
<evidence type="ECO:0000313" key="2">
    <source>
        <dbReference type="EMBL" id="CAB1450092.1"/>
    </source>
</evidence>